<dbReference type="Pfam" id="PF00105">
    <property type="entry name" value="zf-C4"/>
    <property type="match status" value="1"/>
</dbReference>
<dbReference type="Proteomes" id="UP000887578">
    <property type="component" value="Unplaced"/>
</dbReference>
<accession>A0A914Q4V7</accession>
<reference evidence="16" key="1">
    <citation type="submission" date="2022-11" db="UniProtKB">
        <authorList>
            <consortium name="WormBaseParasite"/>
        </authorList>
    </citation>
    <scope>IDENTIFICATION</scope>
</reference>
<dbReference type="InterPro" id="IPR052499">
    <property type="entry name" value="C.elegans_NHRs"/>
</dbReference>
<dbReference type="InterPro" id="IPR001628">
    <property type="entry name" value="Znf_hrmn_rcpt"/>
</dbReference>
<dbReference type="PANTHER" id="PTHR47630">
    <property type="entry name" value="NUCLEAR HORMONE RECEPTOR FAMILY-RELATED-RELATED"/>
    <property type="match status" value="1"/>
</dbReference>
<dbReference type="GO" id="GO:0000978">
    <property type="term" value="F:RNA polymerase II cis-regulatory region sequence-specific DNA binding"/>
    <property type="evidence" value="ECO:0007669"/>
    <property type="project" value="InterPro"/>
</dbReference>
<dbReference type="SUPFAM" id="SSF57716">
    <property type="entry name" value="Glucocorticoid receptor-like (DNA-binding domain)"/>
    <property type="match status" value="1"/>
</dbReference>
<dbReference type="Pfam" id="PF00104">
    <property type="entry name" value="Hormone_recep"/>
    <property type="match status" value="1"/>
</dbReference>
<evidence type="ECO:0000256" key="4">
    <source>
        <dbReference type="ARBA" id="ARBA00022771"/>
    </source>
</evidence>
<feature type="region of interest" description="Disordered" evidence="12">
    <location>
        <begin position="56"/>
        <end position="83"/>
    </location>
</feature>
<dbReference type="FunFam" id="3.30.50.10:FF:000030">
    <property type="entry name" value="Nuclear Hormone Receptor family"/>
    <property type="match status" value="1"/>
</dbReference>
<dbReference type="PROSITE" id="PS51843">
    <property type="entry name" value="NR_LBD"/>
    <property type="match status" value="1"/>
</dbReference>
<dbReference type="GO" id="GO:0005634">
    <property type="term" value="C:nucleus"/>
    <property type="evidence" value="ECO:0007669"/>
    <property type="project" value="UniProtKB-SubCell"/>
</dbReference>
<dbReference type="AlphaFoldDB" id="A0A914Q4V7"/>
<keyword evidence="10 11" id="KW-0539">Nucleus</keyword>
<comment type="subcellular location">
    <subcellularLocation>
        <location evidence="1 11">Nucleus</location>
    </subcellularLocation>
</comment>
<dbReference type="InterPro" id="IPR049636">
    <property type="entry name" value="HNF4-like_DBD"/>
</dbReference>
<evidence type="ECO:0000256" key="1">
    <source>
        <dbReference type="ARBA" id="ARBA00004123"/>
    </source>
</evidence>
<evidence type="ECO:0000256" key="7">
    <source>
        <dbReference type="ARBA" id="ARBA00023125"/>
    </source>
</evidence>
<dbReference type="CDD" id="cd06960">
    <property type="entry name" value="NR_DBD_HNF4A"/>
    <property type="match status" value="1"/>
</dbReference>
<evidence type="ECO:0000313" key="16">
    <source>
        <dbReference type="WBParaSite" id="PDA_v2.g26324.t1"/>
    </source>
</evidence>
<protein>
    <submittedName>
        <fullName evidence="16">Uncharacterized protein</fullName>
    </submittedName>
</protein>
<evidence type="ECO:0000256" key="8">
    <source>
        <dbReference type="ARBA" id="ARBA00023163"/>
    </source>
</evidence>
<dbReference type="SMART" id="SM00430">
    <property type="entry name" value="HOLI"/>
    <property type="match status" value="1"/>
</dbReference>
<keyword evidence="7 11" id="KW-0238">DNA-binding</keyword>
<dbReference type="SUPFAM" id="SSF48508">
    <property type="entry name" value="Nuclear receptor ligand-binding domain"/>
    <property type="match status" value="1"/>
</dbReference>
<keyword evidence="4 11" id="KW-0863">Zinc-finger</keyword>
<dbReference type="PROSITE" id="PS51030">
    <property type="entry name" value="NUCLEAR_REC_DBD_2"/>
    <property type="match status" value="1"/>
</dbReference>
<keyword evidence="6 11" id="KW-0805">Transcription regulation</keyword>
<comment type="similarity">
    <text evidence="2 11">Belongs to the nuclear hormone receptor family.</text>
</comment>
<dbReference type="PANTHER" id="PTHR47630:SF4">
    <property type="entry name" value="NUCLEAR HORMONE RECEPTOR FAMILY MEMBER NHR-62"/>
    <property type="match status" value="1"/>
</dbReference>
<evidence type="ECO:0000256" key="11">
    <source>
        <dbReference type="RuleBase" id="RU004334"/>
    </source>
</evidence>
<keyword evidence="15" id="KW-1185">Reference proteome</keyword>
<evidence type="ECO:0000256" key="9">
    <source>
        <dbReference type="ARBA" id="ARBA00023170"/>
    </source>
</evidence>
<keyword evidence="9 11" id="KW-0675">Receptor</keyword>
<name>A0A914Q4V7_9BILA</name>
<evidence type="ECO:0000256" key="5">
    <source>
        <dbReference type="ARBA" id="ARBA00022833"/>
    </source>
</evidence>
<keyword evidence="5 11" id="KW-0862">Zinc</keyword>
<sequence length="500" mass="56378">MQVPNSISTSSHVPLNPLQQNLNGNNMFMGFNSGPSTSMLEQTQIPQIHNNTLLNIPSTSVPSLPRPSSSSISPSGSVSNGRISKKKGALECDVCGDTALGKHYGVYACNGCKGFFRRSVWNDKQYKCRFDSKCLIAKEQRNACRACRLRRCLTVGMNPRAVQNERGEVEGEGIHVISVSTYMTHLNKKNSSSSSENSNPYTKSIEVQTDMLDFEPPSVKNLKKDLIQEFKENEHFIQMLLNLEKLIIAKKDEHDIKETPATPSTCFEAVFYEPNLLCERTPINPMGATIAILSDTTHDWKRCFVLYSDWIRALPDFQLFSPADKIALAELRYPAFHWWLVANWTISSGCDGVCYCNGTYFPSDPKLQCIFDQRKVVERMFSLLVKPLKEMNISEGERILLGILTIFCSEANNMSPEGRQILRKIRSRYIEALRLHLIHRVGMENEIELATRIGSQILMIASISELVNMTGDNLRINELMNCAINEIPSFAIARMNHPLL</sequence>
<dbReference type="WBParaSite" id="PDA_v2.g26324.t1">
    <property type="protein sequence ID" value="PDA_v2.g26324.t1"/>
    <property type="gene ID" value="PDA_v2.g26324"/>
</dbReference>
<dbReference type="GO" id="GO:0008270">
    <property type="term" value="F:zinc ion binding"/>
    <property type="evidence" value="ECO:0007669"/>
    <property type="project" value="UniProtKB-KW"/>
</dbReference>
<organism evidence="15 16">
    <name type="scientific">Panagrolaimus davidi</name>
    <dbReference type="NCBI Taxonomy" id="227884"/>
    <lineage>
        <taxon>Eukaryota</taxon>
        <taxon>Metazoa</taxon>
        <taxon>Ecdysozoa</taxon>
        <taxon>Nematoda</taxon>
        <taxon>Chromadorea</taxon>
        <taxon>Rhabditida</taxon>
        <taxon>Tylenchina</taxon>
        <taxon>Panagrolaimomorpha</taxon>
        <taxon>Panagrolaimoidea</taxon>
        <taxon>Panagrolaimidae</taxon>
        <taxon>Panagrolaimus</taxon>
    </lineage>
</organism>
<evidence type="ECO:0000256" key="10">
    <source>
        <dbReference type="ARBA" id="ARBA00023242"/>
    </source>
</evidence>
<feature type="domain" description="NR LBD" evidence="14">
    <location>
        <begin position="232"/>
        <end position="496"/>
    </location>
</feature>
<evidence type="ECO:0000256" key="3">
    <source>
        <dbReference type="ARBA" id="ARBA00022723"/>
    </source>
</evidence>
<dbReference type="PRINTS" id="PR00047">
    <property type="entry name" value="STROIDFINGER"/>
</dbReference>
<keyword evidence="3 11" id="KW-0479">Metal-binding</keyword>
<dbReference type="InterPro" id="IPR000536">
    <property type="entry name" value="Nucl_hrmn_rcpt_lig-bd"/>
</dbReference>
<dbReference type="Gene3D" id="1.10.565.10">
    <property type="entry name" value="Retinoid X Receptor"/>
    <property type="match status" value="1"/>
</dbReference>
<evidence type="ECO:0000256" key="12">
    <source>
        <dbReference type="SAM" id="MobiDB-lite"/>
    </source>
</evidence>
<keyword evidence="8 11" id="KW-0804">Transcription</keyword>
<evidence type="ECO:0000259" key="13">
    <source>
        <dbReference type="PROSITE" id="PS51030"/>
    </source>
</evidence>
<dbReference type="Gene3D" id="3.30.50.10">
    <property type="entry name" value="Erythroid Transcription Factor GATA-1, subunit A"/>
    <property type="match status" value="1"/>
</dbReference>
<proteinExistence type="inferred from homology"/>
<evidence type="ECO:0000259" key="14">
    <source>
        <dbReference type="PROSITE" id="PS51843"/>
    </source>
</evidence>
<evidence type="ECO:0000313" key="15">
    <source>
        <dbReference type="Proteomes" id="UP000887578"/>
    </source>
</evidence>
<dbReference type="InterPro" id="IPR035500">
    <property type="entry name" value="NHR-like_dom_sf"/>
</dbReference>
<dbReference type="GO" id="GO:0003700">
    <property type="term" value="F:DNA-binding transcription factor activity"/>
    <property type="evidence" value="ECO:0007669"/>
    <property type="project" value="InterPro"/>
</dbReference>
<feature type="domain" description="Nuclear receptor" evidence="13">
    <location>
        <begin position="89"/>
        <end position="164"/>
    </location>
</feature>
<evidence type="ECO:0000256" key="6">
    <source>
        <dbReference type="ARBA" id="ARBA00023015"/>
    </source>
</evidence>
<evidence type="ECO:0000256" key="2">
    <source>
        <dbReference type="ARBA" id="ARBA00005993"/>
    </source>
</evidence>
<dbReference type="SMART" id="SM00399">
    <property type="entry name" value="ZnF_C4"/>
    <property type="match status" value="1"/>
</dbReference>
<feature type="compositionally biased region" description="Low complexity" evidence="12">
    <location>
        <begin position="57"/>
        <end position="79"/>
    </location>
</feature>
<dbReference type="InterPro" id="IPR013088">
    <property type="entry name" value="Znf_NHR/GATA"/>
</dbReference>
<dbReference type="PROSITE" id="PS00031">
    <property type="entry name" value="NUCLEAR_REC_DBD_1"/>
    <property type="match status" value="1"/>
</dbReference>